<sequence length="233" mass="25495">MPRNTSPDNLLLHQEILLLALNDDQGTTEFGVSYSFAMGGAILAELFLNERIRLVKPKKNQLLELAGTTPLGEPILDGAMLKIRDAKRRSTPATWVSKLGSSKDLKHAVALSLVDRGILQEDVGRLLLIFKRKIYPERDPGPERRIIARLEKAIFSESRDVDPRTAILISLSNGTGLLKTCFDRKRLKERKDRIVELSSGELAGDAVRAAVRAAQAAAMAAITAATTVTVITS</sequence>
<comment type="subcellular location">
    <subcellularLocation>
        <location evidence="1">Golgi apparatus membrane</location>
        <topology evidence="1">Peripheral membrane protein</topology>
        <orientation evidence="1">Cytoplasmic side</orientation>
    </subcellularLocation>
</comment>
<evidence type="ECO:0000256" key="3">
    <source>
        <dbReference type="ARBA" id="ARBA00023121"/>
    </source>
</evidence>
<evidence type="ECO:0000313" key="5">
    <source>
        <dbReference type="EMBL" id="MBD3867226.1"/>
    </source>
</evidence>
<dbReference type="InterPro" id="IPR038261">
    <property type="entry name" value="GPP34-like_sf"/>
</dbReference>
<evidence type="ECO:0000313" key="6">
    <source>
        <dbReference type="Proteomes" id="UP000648239"/>
    </source>
</evidence>
<dbReference type="Proteomes" id="UP000648239">
    <property type="component" value="Unassembled WGS sequence"/>
</dbReference>
<dbReference type="AlphaFoldDB" id="A0A8J6Y787"/>
<evidence type="ECO:0000256" key="2">
    <source>
        <dbReference type="ARBA" id="ARBA00023034"/>
    </source>
</evidence>
<evidence type="ECO:0000256" key="4">
    <source>
        <dbReference type="ARBA" id="ARBA00023136"/>
    </source>
</evidence>
<reference evidence="5 6" key="1">
    <citation type="submission" date="2020-08" db="EMBL/GenBank/DDBJ databases">
        <title>Acidobacteriota in marine sediments use diverse sulfur dissimilation pathways.</title>
        <authorList>
            <person name="Wasmund K."/>
        </authorList>
    </citation>
    <scope>NUCLEOTIDE SEQUENCE [LARGE SCALE GENOMIC DNA]</scope>
    <source>
        <strain evidence="5">MAG AM4</strain>
    </source>
</reference>
<keyword evidence="2" id="KW-0333">Golgi apparatus</keyword>
<dbReference type="GO" id="GO:0070273">
    <property type="term" value="F:phosphatidylinositol-4-phosphate binding"/>
    <property type="evidence" value="ECO:0007669"/>
    <property type="project" value="InterPro"/>
</dbReference>
<comment type="caution">
    <text evidence="5">The sequence shown here is derived from an EMBL/GenBank/DDBJ whole genome shotgun (WGS) entry which is preliminary data.</text>
</comment>
<gene>
    <name evidence="5" type="ORF">IFK94_03790</name>
</gene>
<dbReference type="GO" id="GO:0006890">
    <property type="term" value="P:retrograde vesicle-mediated transport, Golgi to endoplasmic reticulum"/>
    <property type="evidence" value="ECO:0007669"/>
    <property type="project" value="TreeGrafter"/>
</dbReference>
<dbReference type="GO" id="GO:0007030">
    <property type="term" value="P:Golgi organization"/>
    <property type="evidence" value="ECO:0007669"/>
    <property type="project" value="TreeGrafter"/>
</dbReference>
<dbReference type="InterPro" id="IPR008628">
    <property type="entry name" value="GPP34-like"/>
</dbReference>
<name>A0A8J6Y787_9BACT</name>
<protein>
    <submittedName>
        <fullName evidence="5">GPP34 family phosphoprotein</fullName>
    </submittedName>
</protein>
<proteinExistence type="predicted"/>
<dbReference type="GO" id="GO:0012505">
    <property type="term" value="C:endomembrane system"/>
    <property type="evidence" value="ECO:0007669"/>
    <property type="project" value="UniProtKB-ARBA"/>
</dbReference>
<dbReference type="EMBL" id="JACXWD010000007">
    <property type="protein sequence ID" value="MBD3867226.1"/>
    <property type="molecule type" value="Genomic_DNA"/>
</dbReference>
<dbReference type="GO" id="GO:0048194">
    <property type="term" value="P:Golgi vesicle budding"/>
    <property type="evidence" value="ECO:0007669"/>
    <property type="project" value="TreeGrafter"/>
</dbReference>
<keyword evidence="3" id="KW-0446">Lipid-binding</keyword>
<keyword evidence="4" id="KW-0472">Membrane</keyword>
<evidence type="ECO:0000256" key="1">
    <source>
        <dbReference type="ARBA" id="ARBA00004255"/>
    </source>
</evidence>
<accession>A0A8J6Y787</accession>
<dbReference type="Pfam" id="PF05719">
    <property type="entry name" value="GPP34"/>
    <property type="match status" value="1"/>
</dbReference>
<dbReference type="PANTHER" id="PTHR12704:SF2">
    <property type="entry name" value="GOLGI PHOSPHOPROTEIN 3 HOMOLOG SAURON"/>
    <property type="match status" value="1"/>
</dbReference>
<dbReference type="GO" id="GO:0005829">
    <property type="term" value="C:cytosol"/>
    <property type="evidence" value="ECO:0007669"/>
    <property type="project" value="TreeGrafter"/>
</dbReference>
<dbReference type="GO" id="GO:0043001">
    <property type="term" value="P:Golgi to plasma membrane protein transport"/>
    <property type="evidence" value="ECO:0007669"/>
    <property type="project" value="TreeGrafter"/>
</dbReference>
<dbReference type="PANTHER" id="PTHR12704">
    <property type="entry name" value="TRANS-GOLGI PROTEIN GMX33"/>
    <property type="match status" value="1"/>
</dbReference>
<organism evidence="5 6">
    <name type="scientific">Candidatus Polarisedimenticola svalbardensis</name>
    <dbReference type="NCBI Taxonomy" id="2886004"/>
    <lineage>
        <taxon>Bacteria</taxon>
        <taxon>Pseudomonadati</taxon>
        <taxon>Acidobacteriota</taxon>
        <taxon>Candidatus Polarisedimenticolia</taxon>
        <taxon>Candidatus Polarisedimenticolales</taxon>
        <taxon>Candidatus Polarisedimenticolaceae</taxon>
        <taxon>Candidatus Polarisedimenticola</taxon>
    </lineage>
</organism>
<dbReference type="Gene3D" id="1.10.3630.10">
    <property type="entry name" value="yeast vps74-n-term truncation variant domain like"/>
    <property type="match status" value="1"/>
</dbReference>